<dbReference type="EnsemblMetazoa" id="MESCA010460-RA">
    <property type="protein sequence ID" value="MESCA010460-PA"/>
    <property type="gene ID" value="MESCA010460"/>
</dbReference>
<reference evidence="2" key="2">
    <citation type="submission" date="2015-06" db="UniProtKB">
        <authorList>
            <consortium name="EnsemblMetazoa"/>
        </authorList>
    </citation>
    <scope>IDENTIFICATION</scope>
</reference>
<accession>T1H2L1</accession>
<evidence type="ECO:0000256" key="1">
    <source>
        <dbReference type="SAM" id="SignalP"/>
    </source>
</evidence>
<dbReference type="HOGENOM" id="CLU_126756_0_0_1"/>
<dbReference type="AlphaFoldDB" id="T1H2L1"/>
<organism evidence="2 3">
    <name type="scientific">Megaselia scalaris</name>
    <name type="common">Humpbacked fly</name>
    <name type="synonym">Phora scalaris</name>
    <dbReference type="NCBI Taxonomy" id="36166"/>
    <lineage>
        <taxon>Eukaryota</taxon>
        <taxon>Metazoa</taxon>
        <taxon>Ecdysozoa</taxon>
        <taxon>Arthropoda</taxon>
        <taxon>Hexapoda</taxon>
        <taxon>Insecta</taxon>
        <taxon>Pterygota</taxon>
        <taxon>Neoptera</taxon>
        <taxon>Endopterygota</taxon>
        <taxon>Diptera</taxon>
        <taxon>Brachycera</taxon>
        <taxon>Muscomorpha</taxon>
        <taxon>Platypezoidea</taxon>
        <taxon>Phoridae</taxon>
        <taxon>Megaseliini</taxon>
        <taxon>Megaselia</taxon>
    </lineage>
</organism>
<dbReference type="EMBL" id="CAQQ02168896">
    <property type="status" value="NOT_ANNOTATED_CDS"/>
    <property type="molecule type" value="Genomic_DNA"/>
</dbReference>
<feature type="signal peptide" evidence="1">
    <location>
        <begin position="1"/>
        <end position="16"/>
    </location>
</feature>
<feature type="chain" id="PRO_5005712144" evidence="1">
    <location>
        <begin position="17"/>
        <end position="124"/>
    </location>
</feature>
<protein>
    <submittedName>
        <fullName evidence="2">Uncharacterized protein</fullName>
    </submittedName>
</protein>
<evidence type="ECO:0000313" key="2">
    <source>
        <dbReference type="EnsemblMetazoa" id="MESCA010460-PA"/>
    </source>
</evidence>
<keyword evidence="3" id="KW-1185">Reference proteome</keyword>
<evidence type="ECO:0000313" key="3">
    <source>
        <dbReference type="Proteomes" id="UP000015102"/>
    </source>
</evidence>
<proteinExistence type="predicted"/>
<keyword evidence="1" id="KW-0732">Signal</keyword>
<sequence>MYFKVILIALLSFSNAERLENCKVGHKFGNTTMAKFKLSDFENNKPRSTEVLRTKVYFKYSLPVFSIFNSPTQFTFGAPRLNTTFGIYKSHRDYKKEMNPCSSVENITYFSGTQYVGAVFILES</sequence>
<dbReference type="Proteomes" id="UP000015102">
    <property type="component" value="Unassembled WGS sequence"/>
</dbReference>
<name>T1H2L1_MEGSC</name>
<reference evidence="3" key="1">
    <citation type="submission" date="2013-02" db="EMBL/GenBank/DDBJ databases">
        <authorList>
            <person name="Hughes D."/>
        </authorList>
    </citation>
    <scope>NUCLEOTIDE SEQUENCE</scope>
    <source>
        <strain>Durham</strain>
        <strain evidence="3">NC isolate 2 -- Noor lab</strain>
    </source>
</reference>